<dbReference type="Gene3D" id="3.80.10.10">
    <property type="entry name" value="Ribonuclease Inhibitor"/>
    <property type="match status" value="1"/>
</dbReference>
<evidence type="ECO:0008006" key="3">
    <source>
        <dbReference type="Google" id="ProtNLM"/>
    </source>
</evidence>
<dbReference type="InterPro" id="IPR032675">
    <property type="entry name" value="LRR_dom_sf"/>
</dbReference>
<organism evidence="1 2">
    <name type="scientific">Aphanomyces euteiches</name>
    <dbReference type="NCBI Taxonomy" id="100861"/>
    <lineage>
        <taxon>Eukaryota</taxon>
        <taxon>Sar</taxon>
        <taxon>Stramenopiles</taxon>
        <taxon>Oomycota</taxon>
        <taxon>Saprolegniomycetes</taxon>
        <taxon>Saprolegniales</taxon>
        <taxon>Verrucalvaceae</taxon>
        <taxon>Aphanomyces</taxon>
    </lineage>
</organism>
<evidence type="ECO:0000313" key="2">
    <source>
        <dbReference type="Proteomes" id="UP000481153"/>
    </source>
</evidence>
<dbReference type="AlphaFoldDB" id="A0A6G0W967"/>
<gene>
    <name evidence="1" type="ORF">Ae201684_017503</name>
</gene>
<proteinExistence type="predicted"/>
<comment type="caution">
    <text evidence="1">The sequence shown here is derived from an EMBL/GenBank/DDBJ whole genome shotgun (WGS) entry which is preliminary data.</text>
</comment>
<dbReference type="Proteomes" id="UP000481153">
    <property type="component" value="Unassembled WGS sequence"/>
</dbReference>
<evidence type="ECO:0000313" key="1">
    <source>
        <dbReference type="EMBL" id="KAF0723652.1"/>
    </source>
</evidence>
<keyword evidence="2" id="KW-1185">Reference proteome</keyword>
<dbReference type="VEuPathDB" id="FungiDB:AeMF1_006424"/>
<reference evidence="1 2" key="1">
    <citation type="submission" date="2019-07" db="EMBL/GenBank/DDBJ databases">
        <title>Genomics analysis of Aphanomyces spp. identifies a new class of oomycete effector associated with host adaptation.</title>
        <authorList>
            <person name="Gaulin E."/>
        </authorList>
    </citation>
    <scope>NUCLEOTIDE SEQUENCE [LARGE SCALE GENOMIC DNA]</scope>
    <source>
        <strain evidence="1 2">ATCC 201684</strain>
    </source>
</reference>
<dbReference type="EMBL" id="VJMJ01000298">
    <property type="protein sequence ID" value="KAF0723652.1"/>
    <property type="molecule type" value="Genomic_DNA"/>
</dbReference>
<accession>A0A6G0W967</accession>
<dbReference type="SUPFAM" id="SSF52047">
    <property type="entry name" value="RNI-like"/>
    <property type="match status" value="1"/>
</dbReference>
<name>A0A6G0W967_9STRA</name>
<protein>
    <recommendedName>
        <fullName evidence="3">FBD domain-containing protein</fullName>
    </recommendedName>
</protein>
<sequence length="464" mass="52776">MADKPRKKSRGLSSLRAKKFWLDVPLEIVIKITFSIPEAKDVMAFLEALRPHVDLGPLEHLTQLDLANNAGDFWPILRLRPGIPTKLLGHESIVKYFSKAYIENAFDVEWVKKYLHPSVELSWMIMSNFVTMGQVLDRTGLRITSICLMFIKARDSNWMDLLLRFPHLRSLTLHGEPDTLGDLRGLFQYLATKNQITEFNFYSKDSELTADDVVHLIKWFKCQPVRAFQCKCEISSRIDKGLIRKLCRAIFKCHTLDTLGLYGWSLHSMDFSRCNLSMRKLVIAFDDMKSDFIKSLASRLVESRVTSLSLSCGAQHETIDGLEYLLQVLPQTSIEDLTLPYIPCDEDSPWCDLAPLFENCPLKTLALSADKLPSRFVQQFAAAIRNNQTLCELNLRLSQCAVDDLHLLVENMVHPNRRVETKRITSDASYEGVEKGEKAANITKSLKNLAAKGGGVFVRSGYRD</sequence>